<protein>
    <submittedName>
        <fullName evidence="1">Uncharacterized protein</fullName>
    </submittedName>
</protein>
<accession>A0A0A9FXK0</accession>
<organism evidence="1">
    <name type="scientific">Arundo donax</name>
    <name type="common">Giant reed</name>
    <name type="synonym">Donax arundinaceus</name>
    <dbReference type="NCBI Taxonomy" id="35708"/>
    <lineage>
        <taxon>Eukaryota</taxon>
        <taxon>Viridiplantae</taxon>
        <taxon>Streptophyta</taxon>
        <taxon>Embryophyta</taxon>
        <taxon>Tracheophyta</taxon>
        <taxon>Spermatophyta</taxon>
        <taxon>Magnoliopsida</taxon>
        <taxon>Liliopsida</taxon>
        <taxon>Poales</taxon>
        <taxon>Poaceae</taxon>
        <taxon>PACMAD clade</taxon>
        <taxon>Arundinoideae</taxon>
        <taxon>Arundineae</taxon>
        <taxon>Arundo</taxon>
    </lineage>
</organism>
<dbReference type="AlphaFoldDB" id="A0A0A9FXK0"/>
<dbReference type="EMBL" id="GBRH01182865">
    <property type="protein sequence ID" value="JAE15031.1"/>
    <property type="molecule type" value="Transcribed_RNA"/>
</dbReference>
<name>A0A0A9FXK0_ARUDO</name>
<proteinExistence type="predicted"/>
<reference evidence="1" key="2">
    <citation type="journal article" date="2015" name="Data Brief">
        <title>Shoot transcriptome of the giant reed, Arundo donax.</title>
        <authorList>
            <person name="Barrero R.A."/>
            <person name="Guerrero F.D."/>
            <person name="Moolhuijzen P."/>
            <person name="Goolsby J.A."/>
            <person name="Tidwell J."/>
            <person name="Bellgard S.E."/>
            <person name="Bellgard M.I."/>
        </authorList>
    </citation>
    <scope>NUCLEOTIDE SEQUENCE</scope>
    <source>
        <tissue evidence="1">Shoot tissue taken approximately 20 cm above the soil surface</tissue>
    </source>
</reference>
<sequence length="22" mass="2628">MSEEVSRSLNAQIRMLFRFISL</sequence>
<reference evidence="1" key="1">
    <citation type="submission" date="2014-09" db="EMBL/GenBank/DDBJ databases">
        <authorList>
            <person name="Magalhaes I.L.F."/>
            <person name="Oliveira U."/>
            <person name="Santos F.R."/>
            <person name="Vidigal T.H.D.A."/>
            <person name="Brescovit A.D."/>
            <person name="Santos A.J."/>
        </authorList>
    </citation>
    <scope>NUCLEOTIDE SEQUENCE</scope>
    <source>
        <tissue evidence="1">Shoot tissue taken approximately 20 cm above the soil surface</tissue>
    </source>
</reference>
<evidence type="ECO:0000313" key="1">
    <source>
        <dbReference type="EMBL" id="JAE15031.1"/>
    </source>
</evidence>